<dbReference type="Gene3D" id="2.40.50.40">
    <property type="match status" value="1"/>
</dbReference>
<dbReference type="PANTHER" id="PTHR15503">
    <property type="entry name" value="LDOC1 RELATED"/>
    <property type="match status" value="1"/>
</dbReference>
<dbReference type="SUPFAM" id="SSF54160">
    <property type="entry name" value="Chromo domain-like"/>
    <property type="match status" value="1"/>
</dbReference>
<evidence type="ECO:0000313" key="4">
    <source>
        <dbReference type="Proteomes" id="UP001231189"/>
    </source>
</evidence>
<dbReference type="AlphaFoldDB" id="A0AAD8S180"/>
<dbReference type="Gene3D" id="3.10.10.10">
    <property type="entry name" value="HIV Type 1 Reverse Transcriptase, subunit A, domain 1"/>
    <property type="match status" value="1"/>
</dbReference>
<dbReference type="SUPFAM" id="SSF56672">
    <property type="entry name" value="DNA/RNA polymerases"/>
    <property type="match status" value="1"/>
</dbReference>
<evidence type="ECO:0000313" key="3">
    <source>
        <dbReference type="EMBL" id="KAK1642117.1"/>
    </source>
</evidence>
<dbReference type="Pfam" id="PF00078">
    <property type="entry name" value="RVT_1"/>
    <property type="match status" value="1"/>
</dbReference>
<dbReference type="PANTHER" id="PTHR15503:SF45">
    <property type="entry name" value="RNA-DIRECTED DNA POLYMERASE HOMOLOG"/>
    <property type="match status" value="1"/>
</dbReference>
<feature type="domain" description="Tf2-1-like SH3-like" evidence="2">
    <location>
        <begin position="238"/>
        <end position="302"/>
    </location>
</feature>
<evidence type="ECO:0000259" key="2">
    <source>
        <dbReference type="Pfam" id="PF24626"/>
    </source>
</evidence>
<dbReference type="Proteomes" id="UP001231189">
    <property type="component" value="Unassembled WGS sequence"/>
</dbReference>
<reference evidence="3" key="1">
    <citation type="submission" date="2023-07" db="EMBL/GenBank/DDBJ databases">
        <title>A chromosome-level genome assembly of Lolium multiflorum.</title>
        <authorList>
            <person name="Chen Y."/>
            <person name="Copetti D."/>
            <person name="Kolliker R."/>
            <person name="Studer B."/>
        </authorList>
    </citation>
    <scope>NUCLEOTIDE SEQUENCE</scope>
    <source>
        <strain evidence="3">02402/16</strain>
        <tissue evidence="3">Leaf</tissue>
    </source>
</reference>
<dbReference type="CDD" id="cd01647">
    <property type="entry name" value="RT_LTR"/>
    <property type="match status" value="1"/>
</dbReference>
<organism evidence="3 4">
    <name type="scientific">Lolium multiflorum</name>
    <name type="common">Italian ryegrass</name>
    <name type="synonym">Lolium perenne subsp. multiflorum</name>
    <dbReference type="NCBI Taxonomy" id="4521"/>
    <lineage>
        <taxon>Eukaryota</taxon>
        <taxon>Viridiplantae</taxon>
        <taxon>Streptophyta</taxon>
        <taxon>Embryophyta</taxon>
        <taxon>Tracheophyta</taxon>
        <taxon>Spermatophyta</taxon>
        <taxon>Magnoliopsida</taxon>
        <taxon>Liliopsida</taxon>
        <taxon>Poales</taxon>
        <taxon>Poaceae</taxon>
        <taxon>BOP clade</taxon>
        <taxon>Pooideae</taxon>
        <taxon>Poodae</taxon>
        <taxon>Poeae</taxon>
        <taxon>Poeae Chloroplast Group 2 (Poeae type)</taxon>
        <taxon>Loliodinae</taxon>
        <taxon>Loliinae</taxon>
        <taxon>Lolium</taxon>
    </lineage>
</organism>
<dbReference type="EMBL" id="JAUUTY010000004">
    <property type="protein sequence ID" value="KAK1642117.1"/>
    <property type="molecule type" value="Genomic_DNA"/>
</dbReference>
<name>A0AAD8S180_LOLMU</name>
<dbReference type="InterPro" id="IPR043128">
    <property type="entry name" value="Rev_trsase/Diguanyl_cyclase"/>
</dbReference>
<sequence length="396" mass="45776">MKDIDVILGMNWLEANGALIDCVNKTVSLKSPDGSRMIYQGDKHTQIEVELQLKSMKEVKLEDIPVVNEFQDVFPAELPGMPPDREIEFTIDLIPGTAPIAKAPYKMGPKELKELKEQLDDLEQKGFIQESVSPWGSPVIFVDKRDGGRRMCGDYRNLNNVTIKNKYPLPRIQDLFDQVRGAGVFSKIDLRSGYHQIKIKKEDVPKTAFVSRDRLKIAQSRQKSYADQKRRTWEPQVGDMVYLKVSPMKGLQRVGVKGKLSPRYIGPFKILSQNRGLAFELDLPGRLAQVHNVFHVSQLRKCLKTPDEPISHDELELQPDLTYIEKPAKILEESWKQLRNKAIKYCKIQWKHHPEREATWEKEEDLRKTYPELFRYYNHNFGTKFSLRGKAVMSQV</sequence>
<proteinExistence type="predicted"/>
<dbReference type="Pfam" id="PF08284">
    <property type="entry name" value="RVP_2"/>
    <property type="match status" value="1"/>
</dbReference>
<protein>
    <submittedName>
        <fullName evidence="3">Uncharacterized protein</fullName>
    </submittedName>
</protein>
<dbReference type="InterPro" id="IPR016197">
    <property type="entry name" value="Chromo-like_dom_sf"/>
</dbReference>
<dbReference type="InterPro" id="IPR032567">
    <property type="entry name" value="RTL1-rel"/>
</dbReference>
<accession>A0AAD8S180</accession>
<gene>
    <name evidence="3" type="ORF">QYE76_059922</name>
</gene>
<feature type="domain" description="Reverse transcriptase" evidence="1">
    <location>
        <begin position="143"/>
        <end position="214"/>
    </location>
</feature>
<dbReference type="InterPro" id="IPR056924">
    <property type="entry name" value="SH3_Tf2-1"/>
</dbReference>
<dbReference type="Gene3D" id="3.30.70.270">
    <property type="match status" value="1"/>
</dbReference>
<dbReference type="InterPro" id="IPR043502">
    <property type="entry name" value="DNA/RNA_pol_sf"/>
</dbReference>
<comment type="caution">
    <text evidence="3">The sequence shown here is derived from an EMBL/GenBank/DDBJ whole genome shotgun (WGS) entry which is preliminary data.</text>
</comment>
<evidence type="ECO:0000259" key="1">
    <source>
        <dbReference type="Pfam" id="PF00078"/>
    </source>
</evidence>
<dbReference type="Pfam" id="PF24626">
    <property type="entry name" value="SH3_Tf2-1"/>
    <property type="match status" value="1"/>
</dbReference>
<dbReference type="InterPro" id="IPR000477">
    <property type="entry name" value="RT_dom"/>
</dbReference>
<keyword evidence="4" id="KW-1185">Reference proteome</keyword>